<evidence type="ECO:0000313" key="3">
    <source>
        <dbReference type="Proteomes" id="UP000612362"/>
    </source>
</evidence>
<proteinExistence type="predicted"/>
<evidence type="ECO:0000313" key="2">
    <source>
        <dbReference type="EMBL" id="GHO42745.1"/>
    </source>
</evidence>
<sequence>MCVSCGCGKVNDNHGDSRNITQTDINSAAQAAGITPQEAAQNLMEMCQRMTSGSTSTQRPSQHTNTSER</sequence>
<name>A0A8J3MPB4_9CHLR</name>
<accession>A0A8J3MPB4</accession>
<gene>
    <name evidence="2" type="ORF">KSX_09080</name>
</gene>
<evidence type="ECO:0000256" key="1">
    <source>
        <dbReference type="SAM" id="MobiDB-lite"/>
    </source>
</evidence>
<keyword evidence="3" id="KW-1185">Reference proteome</keyword>
<dbReference type="EMBL" id="BNJF01000001">
    <property type="protein sequence ID" value="GHO42745.1"/>
    <property type="molecule type" value="Genomic_DNA"/>
</dbReference>
<dbReference type="RefSeq" id="WP_220192253.1">
    <property type="nucleotide sequence ID" value="NZ_BNJF01000001.1"/>
</dbReference>
<dbReference type="AlphaFoldDB" id="A0A8J3MPB4"/>
<comment type="caution">
    <text evidence="2">The sequence shown here is derived from an EMBL/GenBank/DDBJ whole genome shotgun (WGS) entry which is preliminary data.</text>
</comment>
<organism evidence="2 3">
    <name type="scientific">Ktedonospora formicarum</name>
    <dbReference type="NCBI Taxonomy" id="2778364"/>
    <lineage>
        <taxon>Bacteria</taxon>
        <taxon>Bacillati</taxon>
        <taxon>Chloroflexota</taxon>
        <taxon>Ktedonobacteria</taxon>
        <taxon>Ktedonobacterales</taxon>
        <taxon>Ktedonobacteraceae</taxon>
        <taxon>Ktedonospora</taxon>
    </lineage>
</organism>
<protein>
    <submittedName>
        <fullName evidence="2">Uncharacterized protein</fullName>
    </submittedName>
</protein>
<feature type="region of interest" description="Disordered" evidence="1">
    <location>
        <begin position="47"/>
        <end position="69"/>
    </location>
</feature>
<feature type="compositionally biased region" description="Polar residues" evidence="1">
    <location>
        <begin position="49"/>
        <end position="69"/>
    </location>
</feature>
<reference evidence="2" key="1">
    <citation type="submission" date="2020-10" db="EMBL/GenBank/DDBJ databases">
        <title>Taxonomic study of unclassified bacteria belonging to the class Ktedonobacteria.</title>
        <authorList>
            <person name="Yabe S."/>
            <person name="Wang C.M."/>
            <person name="Zheng Y."/>
            <person name="Sakai Y."/>
            <person name="Cavaletti L."/>
            <person name="Monciardini P."/>
            <person name="Donadio S."/>
        </authorList>
    </citation>
    <scope>NUCLEOTIDE SEQUENCE</scope>
    <source>
        <strain evidence="2">SOSP1-1</strain>
    </source>
</reference>
<dbReference type="Proteomes" id="UP000612362">
    <property type="component" value="Unassembled WGS sequence"/>
</dbReference>